<evidence type="ECO:0000313" key="2">
    <source>
        <dbReference type="EMBL" id="TCS43981.1"/>
    </source>
</evidence>
<evidence type="ECO:0000256" key="1">
    <source>
        <dbReference type="SAM" id="MobiDB-lite"/>
    </source>
</evidence>
<gene>
    <name evidence="2" type="ORF">BCF53_101324</name>
</gene>
<sequence>MSKSIADQLLGLGLADKKQVQKDKAMKRKQDKQARKHKNESEDEAKVAAEKARKEKAEKDRQLNLQRQKAAEEKAILAQVRQMVDRAKVDCGNGEVRFNFADRFDNKVKAVYVTEQIQADLAKGRLAIATVDEKFFVVTRQVADKIAERSEASILFIADTRKADEPDEDDPYKDFVIPDDLMW</sequence>
<feature type="compositionally biased region" description="Basic residues" evidence="1">
    <location>
        <begin position="25"/>
        <end position="38"/>
    </location>
</feature>
<evidence type="ECO:0008006" key="4">
    <source>
        <dbReference type="Google" id="ProtNLM"/>
    </source>
</evidence>
<dbReference type="RefSeq" id="WP_132699204.1">
    <property type="nucleotide sequence ID" value="NZ_SLZR01000001.1"/>
</dbReference>
<protein>
    <recommendedName>
        <fullName evidence="4">Nucleoprotein/polynucleotide-associated enzyme</fullName>
    </recommendedName>
</protein>
<keyword evidence="3" id="KW-1185">Reference proteome</keyword>
<comment type="caution">
    <text evidence="2">The sequence shown here is derived from an EMBL/GenBank/DDBJ whole genome shotgun (WGS) entry which is preliminary data.</text>
</comment>
<feature type="compositionally biased region" description="Basic and acidic residues" evidence="1">
    <location>
        <begin position="44"/>
        <end position="62"/>
    </location>
</feature>
<organism evidence="2 3">
    <name type="scientific">Reinekea marinisedimentorum</name>
    <dbReference type="NCBI Taxonomy" id="230495"/>
    <lineage>
        <taxon>Bacteria</taxon>
        <taxon>Pseudomonadati</taxon>
        <taxon>Pseudomonadota</taxon>
        <taxon>Gammaproteobacteria</taxon>
        <taxon>Oceanospirillales</taxon>
        <taxon>Saccharospirillaceae</taxon>
        <taxon>Reinekea</taxon>
    </lineage>
</organism>
<proteinExistence type="predicted"/>
<feature type="region of interest" description="Disordered" evidence="1">
    <location>
        <begin position="18"/>
        <end position="65"/>
    </location>
</feature>
<dbReference type="EMBL" id="SLZR01000001">
    <property type="protein sequence ID" value="TCS43981.1"/>
    <property type="molecule type" value="Genomic_DNA"/>
</dbReference>
<dbReference type="AlphaFoldDB" id="A0A4R3IBV6"/>
<dbReference type="InterPro" id="IPR018636">
    <property type="entry name" value="DUF2058"/>
</dbReference>
<dbReference type="OrthoDB" id="5294470at2"/>
<reference evidence="2 3" key="1">
    <citation type="submission" date="2019-03" db="EMBL/GenBank/DDBJ databases">
        <title>Genomic Encyclopedia of Archaeal and Bacterial Type Strains, Phase II (KMG-II): from individual species to whole genera.</title>
        <authorList>
            <person name="Goeker M."/>
        </authorList>
    </citation>
    <scope>NUCLEOTIDE SEQUENCE [LARGE SCALE GENOMIC DNA]</scope>
    <source>
        <strain evidence="2 3">DSM 15388</strain>
    </source>
</reference>
<dbReference type="Pfam" id="PF09831">
    <property type="entry name" value="DUF2058"/>
    <property type="match status" value="1"/>
</dbReference>
<evidence type="ECO:0000313" key="3">
    <source>
        <dbReference type="Proteomes" id="UP000295793"/>
    </source>
</evidence>
<name>A0A4R3IBV6_9GAMM</name>
<accession>A0A4R3IBV6</accession>
<dbReference type="Proteomes" id="UP000295793">
    <property type="component" value="Unassembled WGS sequence"/>
</dbReference>